<dbReference type="OrthoDB" id="1696305at2759"/>
<dbReference type="VEuPathDB" id="FungiDB:ATEG_03301"/>
<dbReference type="Proteomes" id="UP000452235">
    <property type="component" value="Unassembled WGS sequence"/>
</dbReference>
<protein>
    <submittedName>
        <fullName evidence="2">Circularly permuted YqeH GTPase</fullName>
    </submittedName>
</protein>
<proteinExistence type="predicted"/>
<sequence length="601" mass="67186">MNAPSHIKSPELVESVLPICCPGCGAYAQTVEPNEPGYYSKTRKQTRKLLSETKQVVHGEKNGLDEGNDLKAKGKEAANTIQQVIKESEISAAPKPRHGAALESAAETASQYLEKSRPPAQVCDRCHDLIHHNRAVPAVSPSIYSIREYLDESPYKHNRIYHLIDAADFPMSLVDNIYEALAIQEQRSRNRRASTEKYRGGRKLPTITFVITRSDLLAPTKEQVDSKMEYMRSILREKLAQSDEDFRLGNVHMISAHRGWWTKKVKEEIRDHGGGVWVVGKANVGKSSFIEACFPKDSKNLEKIAELVERREEESVVANQQHALDLNSDGLLPPAPREDLYPVLPVVSSLPGTTVSPIRIPFGRSKGEMIDLPGLDRGELVDYVRDEYRRDVIMTKRKKPERYTIKPGQSLLLGGGLVRITPTHPDDVVTAACFLPIEAHITKTEKAVEMQAQTRIYPGENIMKDGTGELIMSAGTFDLKWDVTSSHLPRSIAKAVEDRGVKPPPLPYRVMSTDILIEGCGWVELTVQIRAKSTNPADGETPRSLPQVEVFAPNGRHIAARRPIECWNFIADKMAADQRKKGRRGRQNIGQKKRVRQSLNA</sequence>
<feature type="compositionally biased region" description="Basic residues" evidence="1">
    <location>
        <begin position="580"/>
        <end position="601"/>
    </location>
</feature>
<evidence type="ECO:0000313" key="3">
    <source>
        <dbReference type="Proteomes" id="UP000452235"/>
    </source>
</evidence>
<accession>A0A5M3Z168</accession>
<keyword evidence="3" id="KW-1185">Reference proteome</keyword>
<dbReference type="InterPro" id="IPR050896">
    <property type="entry name" value="Mito_lipid_metab_GTPase"/>
</dbReference>
<evidence type="ECO:0000256" key="1">
    <source>
        <dbReference type="SAM" id="MobiDB-lite"/>
    </source>
</evidence>
<organism evidence="2 3">
    <name type="scientific">Aspergillus terreus</name>
    <dbReference type="NCBI Taxonomy" id="33178"/>
    <lineage>
        <taxon>Eukaryota</taxon>
        <taxon>Fungi</taxon>
        <taxon>Dikarya</taxon>
        <taxon>Ascomycota</taxon>
        <taxon>Pezizomycotina</taxon>
        <taxon>Eurotiomycetes</taxon>
        <taxon>Eurotiomycetidae</taxon>
        <taxon>Eurotiales</taxon>
        <taxon>Aspergillaceae</taxon>
        <taxon>Aspergillus</taxon>
        <taxon>Aspergillus subgen. Circumdati</taxon>
    </lineage>
</organism>
<dbReference type="EMBL" id="BLJY01000006">
    <property type="protein sequence ID" value="GFF17196.1"/>
    <property type="molecule type" value="Genomic_DNA"/>
</dbReference>
<evidence type="ECO:0000313" key="2">
    <source>
        <dbReference type="EMBL" id="GFF17196.1"/>
    </source>
</evidence>
<dbReference type="InterPro" id="IPR027417">
    <property type="entry name" value="P-loop_NTPase"/>
</dbReference>
<dbReference type="AlphaFoldDB" id="A0A5M3Z168"/>
<gene>
    <name evidence="2" type="ORF">ATEIFO6365_0006053300</name>
</gene>
<name>A0A5M3Z168_ASPTE</name>
<feature type="region of interest" description="Disordered" evidence="1">
    <location>
        <begin position="577"/>
        <end position="601"/>
    </location>
</feature>
<dbReference type="GO" id="GO:0005739">
    <property type="term" value="C:mitochondrion"/>
    <property type="evidence" value="ECO:0007669"/>
    <property type="project" value="TreeGrafter"/>
</dbReference>
<comment type="caution">
    <text evidence="2">The sequence shown here is derived from an EMBL/GenBank/DDBJ whole genome shotgun (WGS) entry which is preliminary data.</text>
</comment>
<dbReference type="PANTHER" id="PTHR46434">
    <property type="entry name" value="GENETIC INTERACTOR OF PROHIBITINS 3, MITOCHONDRIAL"/>
    <property type="match status" value="1"/>
</dbReference>
<dbReference type="Gene3D" id="3.40.50.300">
    <property type="entry name" value="P-loop containing nucleotide triphosphate hydrolases"/>
    <property type="match status" value="1"/>
</dbReference>
<dbReference type="PANTHER" id="PTHR46434:SF1">
    <property type="entry name" value="GENETIC INTERACTOR OF PROHIBITINS 3, MITOCHONDRIAL"/>
    <property type="match status" value="1"/>
</dbReference>
<dbReference type="SUPFAM" id="SSF52540">
    <property type="entry name" value="P-loop containing nucleoside triphosphate hydrolases"/>
    <property type="match status" value="1"/>
</dbReference>
<reference evidence="2 3" key="1">
    <citation type="submission" date="2020-01" db="EMBL/GenBank/DDBJ databases">
        <title>Aspergillus terreus IFO 6365 whole genome shotgun sequence.</title>
        <authorList>
            <person name="Kanamasa S."/>
            <person name="Takahashi H."/>
        </authorList>
    </citation>
    <scope>NUCLEOTIDE SEQUENCE [LARGE SCALE GENOMIC DNA]</scope>
    <source>
        <strain evidence="2 3">IFO 6365</strain>
    </source>
</reference>